<dbReference type="GO" id="GO:0016787">
    <property type="term" value="F:hydrolase activity"/>
    <property type="evidence" value="ECO:0007669"/>
    <property type="project" value="UniProtKB-KW"/>
</dbReference>
<keyword evidence="1" id="KW-0472">Membrane</keyword>
<keyword evidence="4" id="KW-1185">Reference proteome</keyword>
<sequence>MNKKLKIILYILLALIIIIAGISLWYLMDYSPASADANSLINGTSEVSVSKINNGLFLDGPGNDSAVIFYPGAKIEYTAYLPLLINLSADGVDCFLVEMPFNLAFFGTNSADEIINNASYNYSNWYIGGHSLGGVMASRYAHNHFDKIKGVILLAAYPADSLENGSVLSIYGSNDKSLNKESYDDAKKYMPSNFTEYVIKGGNHAQFASYGNQTGDGVATISAYQQENETIKDILLYINGS</sequence>
<feature type="domain" description="Alpha/beta hydrolase fold-5" evidence="2">
    <location>
        <begin position="66"/>
        <end position="227"/>
    </location>
</feature>
<dbReference type="eggNOG" id="arCOG01648">
    <property type="taxonomic scope" value="Archaea"/>
</dbReference>
<dbReference type="KEGG" id="mru:mru_0491"/>
<name>D3E159_METRM</name>
<dbReference type="Pfam" id="PF12695">
    <property type="entry name" value="Abhydrolase_5"/>
    <property type="match status" value="1"/>
</dbReference>
<gene>
    <name evidence="3" type="ordered locus">mru_0491</name>
</gene>
<dbReference type="InterPro" id="IPR029058">
    <property type="entry name" value="AB_hydrolase_fold"/>
</dbReference>
<dbReference type="Gene3D" id="3.40.50.1820">
    <property type="entry name" value="alpha/beta hydrolase"/>
    <property type="match status" value="1"/>
</dbReference>
<feature type="transmembrane region" description="Helical" evidence="1">
    <location>
        <begin position="7"/>
        <end position="28"/>
    </location>
</feature>
<dbReference type="GeneID" id="8770132"/>
<dbReference type="InterPro" id="IPR029059">
    <property type="entry name" value="AB_hydrolase_5"/>
</dbReference>
<evidence type="ECO:0000256" key="1">
    <source>
        <dbReference type="SAM" id="Phobius"/>
    </source>
</evidence>
<organism evidence="3 4">
    <name type="scientific">Methanobrevibacter ruminantium (strain ATCC 35063 / DSM 1093 / JCM 13430 / OCM 146 / M1)</name>
    <name type="common">Methanobacterium ruminantium</name>
    <dbReference type="NCBI Taxonomy" id="634498"/>
    <lineage>
        <taxon>Archaea</taxon>
        <taxon>Methanobacteriati</taxon>
        <taxon>Methanobacteriota</taxon>
        <taxon>Methanomada group</taxon>
        <taxon>Methanobacteria</taxon>
        <taxon>Methanobacteriales</taxon>
        <taxon>Methanobacteriaceae</taxon>
        <taxon>Methanobrevibacter</taxon>
    </lineage>
</organism>
<dbReference type="PATRIC" id="fig|634498.28.peg.493"/>
<evidence type="ECO:0000259" key="2">
    <source>
        <dbReference type="Pfam" id="PF12695"/>
    </source>
</evidence>
<dbReference type="Proteomes" id="UP000008680">
    <property type="component" value="Chromosome"/>
</dbReference>
<evidence type="ECO:0000313" key="4">
    <source>
        <dbReference type="Proteomes" id="UP000008680"/>
    </source>
</evidence>
<keyword evidence="1" id="KW-0812">Transmembrane</keyword>
<keyword evidence="3" id="KW-0378">Hydrolase</keyword>
<dbReference type="RefSeq" id="WP_012955293.1">
    <property type="nucleotide sequence ID" value="NC_013790.1"/>
</dbReference>
<proteinExistence type="predicted"/>
<dbReference type="HOGENOM" id="CLU_077889_0_0_2"/>
<dbReference type="AlphaFoldDB" id="D3E159"/>
<dbReference type="OrthoDB" id="265131at2157"/>
<keyword evidence="1" id="KW-1133">Transmembrane helix</keyword>
<dbReference type="STRING" id="634498.mru_0491"/>
<protein>
    <submittedName>
        <fullName evidence="3">Hydrolase alpha/beta fold family</fullName>
    </submittedName>
</protein>
<dbReference type="EMBL" id="CP001719">
    <property type="protein sequence ID" value="ADC46342.1"/>
    <property type="molecule type" value="Genomic_DNA"/>
</dbReference>
<accession>D3E159</accession>
<reference evidence="3 4" key="1">
    <citation type="journal article" date="2010" name="PLoS ONE">
        <title>The genome sequence of the rumen methanogen Methanobrevibacter ruminantium reveals new possibilities for controlling ruminant methane emissions.</title>
        <authorList>
            <person name="Leahy S.C."/>
            <person name="Kelly W.J."/>
            <person name="Altermann E."/>
            <person name="Ronimus R.S."/>
            <person name="Yeoman C.J."/>
            <person name="Pacheco D.M."/>
            <person name="Li D."/>
            <person name="Kong Z."/>
            <person name="McTavish S."/>
            <person name="Sang C."/>
            <person name="Lambie S.C."/>
            <person name="Janssen P.H."/>
            <person name="Dey D."/>
            <person name="Attwood G.T."/>
        </authorList>
    </citation>
    <scope>NUCLEOTIDE SEQUENCE [LARGE SCALE GENOMIC DNA]</scope>
    <source>
        <strain evidence="4">ATCC 35063 / DSM 1093 / JCM 13430 / OCM 146 / M1</strain>
    </source>
</reference>
<dbReference type="SUPFAM" id="SSF53474">
    <property type="entry name" value="alpha/beta-Hydrolases"/>
    <property type="match status" value="1"/>
</dbReference>
<evidence type="ECO:0000313" key="3">
    <source>
        <dbReference type="EMBL" id="ADC46342.1"/>
    </source>
</evidence>